<evidence type="ECO:0000313" key="1">
    <source>
        <dbReference type="EMBL" id="KAF9761936.1"/>
    </source>
</evidence>
<reference evidence="1 2" key="1">
    <citation type="journal article" date="2020" name="Genome Biol. Evol.">
        <title>Comparative genomics of strictly vertically transmitted, feminizing microsporidia endosymbionts of amphipod crustaceans.</title>
        <authorList>
            <person name="Cormier A."/>
            <person name="Chebbi M.A."/>
            <person name="Giraud I."/>
            <person name="Wattier R."/>
            <person name="Teixeira M."/>
            <person name="Gilbert C."/>
            <person name="Rigaud T."/>
            <person name="Cordaux R."/>
        </authorList>
    </citation>
    <scope>NUCLEOTIDE SEQUENCE [LARGE SCALE GENOMIC DNA]</scope>
    <source>
        <strain evidence="1 2">Ou3-Ou53</strain>
    </source>
</reference>
<dbReference type="AlphaFoldDB" id="A0A9P6GXP7"/>
<gene>
    <name evidence="1" type="ORF">NGRA_2327</name>
</gene>
<comment type="caution">
    <text evidence="1">The sequence shown here is derived from an EMBL/GenBank/DDBJ whole genome shotgun (WGS) entry which is preliminary data.</text>
</comment>
<protein>
    <submittedName>
        <fullName evidence="1">Uncharacterized protein</fullName>
    </submittedName>
</protein>
<dbReference type="Proteomes" id="UP000740883">
    <property type="component" value="Unassembled WGS sequence"/>
</dbReference>
<proteinExistence type="predicted"/>
<sequence length="103" mass="12390">MSLVNEENLYKRGSEGCKSFIVEEIRKEDEYFKIEGKLKETVETDERAAPKKIEMMLKTLMLLEKFKEKMRLERNDARRNVRCYSCGRREHTEMVPSRHCKTR</sequence>
<dbReference type="EMBL" id="SBJO01000239">
    <property type="protein sequence ID" value="KAF9761936.1"/>
    <property type="molecule type" value="Genomic_DNA"/>
</dbReference>
<evidence type="ECO:0000313" key="2">
    <source>
        <dbReference type="Proteomes" id="UP000740883"/>
    </source>
</evidence>
<keyword evidence="2" id="KW-1185">Reference proteome</keyword>
<accession>A0A9P6GXP7</accession>
<name>A0A9P6GXP7_9MICR</name>
<organism evidence="1 2">
    <name type="scientific">Nosema granulosis</name>
    <dbReference type="NCBI Taxonomy" id="83296"/>
    <lineage>
        <taxon>Eukaryota</taxon>
        <taxon>Fungi</taxon>
        <taxon>Fungi incertae sedis</taxon>
        <taxon>Microsporidia</taxon>
        <taxon>Nosematidae</taxon>
        <taxon>Nosema</taxon>
    </lineage>
</organism>